<protein>
    <submittedName>
        <fullName evidence="3">Uncharacterized protein</fullName>
    </submittedName>
</protein>
<feature type="compositionally biased region" description="Polar residues" evidence="1">
    <location>
        <begin position="1"/>
        <end position="17"/>
    </location>
</feature>
<evidence type="ECO:0000313" key="3">
    <source>
        <dbReference type="EMBL" id="XBP70360.1"/>
    </source>
</evidence>
<gene>
    <name evidence="3" type="ORF">ABLV49_00530</name>
</gene>
<organism evidence="3">
    <name type="scientific">Polaromonas hydrogenivorans</name>
    <dbReference type="NCBI Taxonomy" id="335476"/>
    <lineage>
        <taxon>Bacteria</taxon>
        <taxon>Pseudomonadati</taxon>
        <taxon>Pseudomonadota</taxon>
        <taxon>Betaproteobacteria</taxon>
        <taxon>Burkholderiales</taxon>
        <taxon>Comamonadaceae</taxon>
        <taxon>Polaromonas</taxon>
    </lineage>
</organism>
<keyword evidence="2" id="KW-0812">Transmembrane</keyword>
<dbReference type="AlphaFoldDB" id="A0AAU7LS01"/>
<evidence type="ECO:0000256" key="2">
    <source>
        <dbReference type="SAM" id="Phobius"/>
    </source>
</evidence>
<name>A0AAU7LS01_9BURK</name>
<keyword evidence="2" id="KW-1133">Transmembrane helix</keyword>
<reference evidence="3" key="1">
    <citation type="submission" date="2024-05" db="EMBL/GenBank/DDBJ databases">
        <authorList>
            <person name="Bunk B."/>
            <person name="Swiderski J."/>
            <person name="Sproer C."/>
            <person name="Thiel V."/>
        </authorList>
    </citation>
    <scope>NUCLEOTIDE SEQUENCE</scope>
    <source>
        <strain evidence="3">DSM 17735</strain>
    </source>
</reference>
<accession>A0AAU7LS01</accession>
<keyword evidence="2" id="KW-0472">Membrane</keyword>
<sequence length="55" mass="5776">MNPSAQHTTNAAHSSPTPAEEQDAVDAIVPMIPIVLPLVGGVLMFLLAFIAIYMA</sequence>
<feature type="region of interest" description="Disordered" evidence="1">
    <location>
        <begin position="1"/>
        <end position="21"/>
    </location>
</feature>
<dbReference type="EMBL" id="CP157675">
    <property type="protein sequence ID" value="XBP70360.1"/>
    <property type="molecule type" value="Genomic_DNA"/>
</dbReference>
<dbReference type="RefSeq" id="WP_349279668.1">
    <property type="nucleotide sequence ID" value="NZ_CBCSCU010000013.1"/>
</dbReference>
<proteinExistence type="predicted"/>
<feature type="transmembrane region" description="Helical" evidence="2">
    <location>
        <begin position="34"/>
        <end position="54"/>
    </location>
</feature>
<evidence type="ECO:0000256" key="1">
    <source>
        <dbReference type="SAM" id="MobiDB-lite"/>
    </source>
</evidence>